<evidence type="ECO:0000313" key="5">
    <source>
        <dbReference type="Proteomes" id="UP000614601"/>
    </source>
</evidence>
<dbReference type="Proteomes" id="UP000614601">
    <property type="component" value="Unassembled WGS sequence"/>
</dbReference>
<accession>A0A811LA63</accession>
<dbReference type="EMBL" id="CAJFCW020000005">
    <property type="protein sequence ID" value="CAG9119722.1"/>
    <property type="molecule type" value="Genomic_DNA"/>
</dbReference>
<sequence>MRLLVVIVLFAMINPANLSELEVCENCQKVLYITSLYYNKQRSKPFLRRKVKHLCKRYYEYRRHCLVTLVPKADLIAFTIDNALEGGQYQPSETCTLISECDKNQAPMNFSEINVDELDGSGLDLFFDLD</sequence>
<keyword evidence="1" id="KW-1015">Disulfide bond</keyword>
<feature type="chain" id="PRO_5044131725" description="Saposin B-type domain-containing protein" evidence="2">
    <location>
        <begin position="19"/>
        <end position="130"/>
    </location>
</feature>
<protein>
    <recommendedName>
        <fullName evidence="3">Saposin B-type domain-containing protein</fullName>
    </recommendedName>
</protein>
<keyword evidence="5" id="KW-1185">Reference proteome</keyword>
<dbReference type="Proteomes" id="UP000783686">
    <property type="component" value="Unassembled WGS sequence"/>
</dbReference>
<evidence type="ECO:0000313" key="4">
    <source>
        <dbReference type="EMBL" id="CAD5224169.1"/>
    </source>
</evidence>
<dbReference type="InterPro" id="IPR011001">
    <property type="entry name" value="Saposin-like"/>
</dbReference>
<dbReference type="PROSITE" id="PS50015">
    <property type="entry name" value="SAP_B"/>
    <property type="match status" value="1"/>
</dbReference>
<keyword evidence="2" id="KW-0732">Signal</keyword>
<evidence type="ECO:0000259" key="3">
    <source>
        <dbReference type="PROSITE" id="PS50015"/>
    </source>
</evidence>
<comment type="caution">
    <text evidence="4">The sequence shown here is derived from an EMBL/GenBank/DDBJ whole genome shotgun (WGS) entry which is preliminary data.</text>
</comment>
<organism evidence="4 5">
    <name type="scientific">Bursaphelenchus okinawaensis</name>
    <dbReference type="NCBI Taxonomy" id="465554"/>
    <lineage>
        <taxon>Eukaryota</taxon>
        <taxon>Metazoa</taxon>
        <taxon>Ecdysozoa</taxon>
        <taxon>Nematoda</taxon>
        <taxon>Chromadorea</taxon>
        <taxon>Rhabditida</taxon>
        <taxon>Tylenchina</taxon>
        <taxon>Tylenchomorpha</taxon>
        <taxon>Aphelenchoidea</taxon>
        <taxon>Aphelenchoididae</taxon>
        <taxon>Bursaphelenchus</taxon>
    </lineage>
</organism>
<dbReference type="EMBL" id="CAJFDH010000005">
    <property type="protein sequence ID" value="CAD5224169.1"/>
    <property type="molecule type" value="Genomic_DNA"/>
</dbReference>
<dbReference type="OrthoDB" id="5856919at2759"/>
<proteinExistence type="predicted"/>
<feature type="signal peptide" evidence="2">
    <location>
        <begin position="1"/>
        <end position="18"/>
    </location>
</feature>
<gene>
    <name evidence="4" type="ORF">BOKJ2_LOCUS10939</name>
</gene>
<name>A0A811LA63_9BILA</name>
<evidence type="ECO:0000256" key="1">
    <source>
        <dbReference type="ARBA" id="ARBA00023157"/>
    </source>
</evidence>
<dbReference type="AlphaFoldDB" id="A0A811LA63"/>
<dbReference type="InterPro" id="IPR008139">
    <property type="entry name" value="SaposinB_dom"/>
</dbReference>
<reference evidence="4" key="1">
    <citation type="submission" date="2020-09" db="EMBL/GenBank/DDBJ databases">
        <authorList>
            <person name="Kikuchi T."/>
        </authorList>
    </citation>
    <scope>NUCLEOTIDE SEQUENCE</scope>
    <source>
        <strain evidence="4">SH1</strain>
    </source>
</reference>
<evidence type="ECO:0000256" key="2">
    <source>
        <dbReference type="SAM" id="SignalP"/>
    </source>
</evidence>
<feature type="domain" description="Saposin B-type" evidence="3">
    <location>
        <begin position="20"/>
        <end position="105"/>
    </location>
</feature>
<dbReference type="Gene3D" id="1.10.225.10">
    <property type="entry name" value="Saposin-like"/>
    <property type="match status" value="1"/>
</dbReference>
<dbReference type="SUPFAM" id="SSF47862">
    <property type="entry name" value="Saposin"/>
    <property type="match status" value="1"/>
</dbReference>